<sequence length="43" mass="4155">MYMPLGSADSGATAVWVGDGGVVLYGPDGAQSATFIGRGGHGA</sequence>
<dbReference type="RefSeq" id="WP_377291637.1">
    <property type="nucleotide sequence ID" value="NZ_JBHSBM010000029.1"/>
</dbReference>
<gene>
    <name evidence="1" type="ORF">ACFOWE_24350</name>
</gene>
<proteinExistence type="predicted"/>
<keyword evidence="2" id="KW-1185">Reference proteome</keyword>
<dbReference type="Proteomes" id="UP001595850">
    <property type="component" value="Unassembled WGS sequence"/>
</dbReference>
<comment type="caution">
    <text evidence="1">The sequence shown here is derived from an EMBL/GenBank/DDBJ whole genome shotgun (WGS) entry which is preliminary data.</text>
</comment>
<evidence type="ECO:0000313" key="1">
    <source>
        <dbReference type="EMBL" id="MFC4061445.1"/>
    </source>
</evidence>
<name>A0ABV8IC38_9ACTN</name>
<dbReference type="EMBL" id="JBHSBM010000029">
    <property type="protein sequence ID" value="MFC4061445.1"/>
    <property type="molecule type" value="Genomic_DNA"/>
</dbReference>
<organism evidence="1 2">
    <name type="scientific">Planomonospora corallina</name>
    <dbReference type="NCBI Taxonomy" id="1806052"/>
    <lineage>
        <taxon>Bacteria</taxon>
        <taxon>Bacillati</taxon>
        <taxon>Actinomycetota</taxon>
        <taxon>Actinomycetes</taxon>
        <taxon>Streptosporangiales</taxon>
        <taxon>Streptosporangiaceae</taxon>
        <taxon>Planomonospora</taxon>
    </lineage>
</organism>
<evidence type="ECO:0000313" key="2">
    <source>
        <dbReference type="Proteomes" id="UP001595850"/>
    </source>
</evidence>
<reference evidence="2" key="1">
    <citation type="journal article" date="2019" name="Int. J. Syst. Evol. Microbiol.">
        <title>The Global Catalogue of Microorganisms (GCM) 10K type strain sequencing project: providing services to taxonomists for standard genome sequencing and annotation.</title>
        <authorList>
            <consortium name="The Broad Institute Genomics Platform"/>
            <consortium name="The Broad Institute Genome Sequencing Center for Infectious Disease"/>
            <person name="Wu L."/>
            <person name="Ma J."/>
        </authorList>
    </citation>
    <scope>NUCLEOTIDE SEQUENCE [LARGE SCALE GENOMIC DNA]</scope>
    <source>
        <strain evidence="2">TBRC 4489</strain>
    </source>
</reference>
<accession>A0ABV8IC38</accession>
<protein>
    <submittedName>
        <fullName evidence="1">Uncharacterized protein</fullName>
    </submittedName>
</protein>